<keyword evidence="4 9" id="KW-1133">Transmembrane helix</keyword>
<dbReference type="Pfam" id="PF00057">
    <property type="entry name" value="Ldl_recept_a"/>
    <property type="match status" value="1"/>
</dbReference>
<feature type="domain" description="EGF-like" evidence="10">
    <location>
        <begin position="943"/>
        <end position="987"/>
    </location>
</feature>
<dbReference type="GO" id="GO:0005102">
    <property type="term" value="F:signaling receptor binding"/>
    <property type="evidence" value="ECO:0007669"/>
    <property type="project" value="TreeGrafter"/>
</dbReference>
<evidence type="ECO:0000256" key="9">
    <source>
        <dbReference type="SAM" id="Phobius"/>
    </source>
</evidence>
<dbReference type="InterPro" id="IPR017452">
    <property type="entry name" value="GPCR_Rhodpsn_7TM"/>
</dbReference>
<comment type="caution">
    <text evidence="12">The sequence shown here is derived from an EMBL/GenBank/DDBJ whole genome shotgun (WGS) entry which is preliminary data.</text>
</comment>
<accession>A0A813YTM2</accession>
<evidence type="ECO:0000259" key="11">
    <source>
        <dbReference type="PROSITE" id="PS50262"/>
    </source>
</evidence>
<evidence type="ECO:0000256" key="5">
    <source>
        <dbReference type="ARBA" id="ARBA00023136"/>
    </source>
</evidence>
<keyword evidence="7" id="KW-0245">EGF-like domain</keyword>
<dbReference type="InterPro" id="IPR002172">
    <property type="entry name" value="LDrepeatLR_classA_rpt"/>
</dbReference>
<keyword evidence="2 9" id="KW-0812">Transmembrane</keyword>
<evidence type="ECO:0000313" key="13">
    <source>
        <dbReference type="Proteomes" id="UP000663828"/>
    </source>
</evidence>
<dbReference type="SMART" id="SM00192">
    <property type="entry name" value="LDLa"/>
    <property type="match status" value="6"/>
</dbReference>
<evidence type="ECO:0000256" key="6">
    <source>
        <dbReference type="ARBA" id="ARBA00023157"/>
    </source>
</evidence>
<evidence type="ECO:0000256" key="1">
    <source>
        <dbReference type="ARBA" id="ARBA00004370"/>
    </source>
</evidence>
<evidence type="ECO:0000259" key="10">
    <source>
        <dbReference type="PROSITE" id="PS50026"/>
    </source>
</evidence>
<dbReference type="PROSITE" id="PS50262">
    <property type="entry name" value="G_PROTEIN_RECEP_F1_2"/>
    <property type="match status" value="1"/>
</dbReference>
<feature type="disulfide bond" evidence="8">
    <location>
        <begin position="624"/>
        <end position="639"/>
    </location>
</feature>
<dbReference type="CDD" id="cd00112">
    <property type="entry name" value="LDLa"/>
    <property type="match status" value="1"/>
</dbReference>
<dbReference type="GO" id="GO:0009986">
    <property type="term" value="C:cell surface"/>
    <property type="evidence" value="ECO:0007669"/>
    <property type="project" value="TreeGrafter"/>
</dbReference>
<dbReference type="SUPFAM" id="SSF57424">
    <property type="entry name" value="LDL receptor-like module"/>
    <property type="match status" value="1"/>
</dbReference>
<feature type="disulfide bond" evidence="7">
    <location>
        <begin position="977"/>
        <end position="986"/>
    </location>
</feature>
<dbReference type="GO" id="GO:0016020">
    <property type="term" value="C:membrane"/>
    <property type="evidence" value="ECO:0007669"/>
    <property type="project" value="UniProtKB-SubCell"/>
</dbReference>
<feature type="domain" description="EGF-like" evidence="10">
    <location>
        <begin position="868"/>
        <end position="905"/>
    </location>
</feature>
<dbReference type="InterPro" id="IPR000742">
    <property type="entry name" value="EGF"/>
</dbReference>
<evidence type="ECO:0000256" key="4">
    <source>
        <dbReference type="ARBA" id="ARBA00022989"/>
    </source>
</evidence>
<dbReference type="GO" id="GO:0005576">
    <property type="term" value="C:extracellular region"/>
    <property type="evidence" value="ECO:0007669"/>
    <property type="project" value="TreeGrafter"/>
</dbReference>
<proteinExistence type="predicted"/>
<dbReference type="SUPFAM" id="SSF57196">
    <property type="entry name" value="EGF/Laminin"/>
    <property type="match status" value="2"/>
</dbReference>
<feature type="transmembrane region" description="Helical" evidence="9">
    <location>
        <begin position="1231"/>
        <end position="1250"/>
    </location>
</feature>
<dbReference type="Gene3D" id="4.10.400.10">
    <property type="entry name" value="Low-density Lipoprotein Receptor"/>
    <property type="match status" value="1"/>
</dbReference>
<feature type="disulfide bond" evidence="7">
    <location>
        <begin position="872"/>
        <end position="882"/>
    </location>
</feature>
<comment type="subcellular location">
    <subcellularLocation>
        <location evidence="1">Membrane</location>
    </subcellularLocation>
</comment>
<comment type="caution">
    <text evidence="7">Lacks conserved residue(s) required for the propagation of feature annotation.</text>
</comment>
<keyword evidence="5 9" id="KW-0472">Membrane</keyword>
<dbReference type="PROSITE" id="PS50026">
    <property type="entry name" value="EGF_3"/>
    <property type="match status" value="2"/>
</dbReference>
<name>A0A813YTM2_ADIRI</name>
<dbReference type="InterPro" id="IPR036055">
    <property type="entry name" value="LDL_receptor-like_sf"/>
</dbReference>
<dbReference type="PANTHER" id="PTHR14949:SF56">
    <property type="entry name" value="EGF-LIKE-DOMAIN, MULTIPLE 7"/>
    <property type="match status" value="1"/>
</dbReference>
<evidence type="ECO:0000256" key="3">
    <source>
        <dbReference type="ARBA" id="ARBA00022729"/>
    </source>
</evidence>
<dbReference type="GO" id="GO:0004930">
    <property type="term" value="F:G protein-coupled receptor activity"/>
    <property type="evidence" value="ECO:0007669"/>
    <property type="project" value="InterPro"/>
</dbReference>
<feature type="disulfide bond" evidence="8">
    <location>
        <begin position="168"/>
        <end position="180"/>
    </location>
</feature>
<dbReference type="PRINTS" id="PR00261">
    <property type="entry name" value="LDLRECEPTOR"/>
</dbReference>
<feature type="transmembrane region" description="Helical" evidence="9">
    <location>
        <begin position="1262"/>
        <end position="1284"/>
    </location>
</feature>
<organism evidence="12 13">
    <name type="scientific">Adineta ricciae</name>
    <name type="common">Rotifer</name>
    <dbReference type="NCBI Taxonomy" id="249248"/>
    <lineage>
        <taxon>Eukaryota</taxon>
        <taxon>Metazoa</taxon>
        <taxon>Spiralia</taxon>
        <taxon>Gnathifera</taxon>
        <taxon>Rotifera</taxon>
        <taxon>Eurotatoria</taxon>
        <taxon>Bdelloidea</taxon>
        <taxon>Adinetida</taxon>
        <taxon>Adinetidae</taxon>
        <taxon>Adineta</taxon>
    </lineage>
</organism>
<feature type="transmembrane region" description="Helical" evidence="9">
    <location>
        <begin position="1200"/>
        <end position="1219"/>
    </location>
</feature>
<keyword evidence="3" id="KW-0732">Signal</keyword>
<dbReference type="EMBL" id="CAJNOR010000352">
    <property type="protein sequence ID" value="CAF0888586.1"/>
    <property type="molecule type" value="Genomic_DNA"/>
</dbReference>
<feature type="disulfide bond" evidence="7">
    <location>
        <begin position="895"/>
        <end position="904"/>
    </location>
</feature>
<feature type="domain" description="G-protein coupled receptors family 1 profile" evidence="11">
    <location>
        <begin position="1241"/>
        <end position="1503"/>
    </location>
</feature>
<gene>
    <name evidence="12" type="ORF">XAT740_LOCUS7386</name>
</gene>
<dbReference type="Gene3D" id="2.10.25.10">
    <property type="entry name" value="Laminin"/>
    <property type="match status" value="2"/>
</dbReference>
<reference evidence="12" key="1">
    <citation type="submission" date="2021-02" db="EMBL/GenBank/DDBJ databases">
        <authorList>
            <person name="Nowell W R."/>
        </authorList>
    </citation>
    <scope>NUCLEOTIDE SEQUENCE</scope>
</reference>
<dbReference type="InterPro" id="IPR050969">
    <property type="entry name" value="Dev_Signal_Modulators"/>
</dbReference>
<dbReference type="Proteomes" id="UP000663828">
    <property type="component" value="Unassembled WGS sequence"/>
</dbReference>
<dbReference type="Gene3D" id="1.20.1070.10">
    <property type="entry name" value="Rhodopsin 7-helix transmembrane proteins"/>
    <property type="match status" value="1"/>
</dbReference>
<feature type="transmembrane region" description="Helical" evidence="9">
    <location>
        <begin position="1405"/>
        <end position="1423"/>
    </location>
</feature>
<dbReference type="Pfam" id="PF00001">
    <property type="entry name" value="7tm_1"/>
    <property type="match status" value="1"/>
</dbReference>
<evidence type="ECO:0000313" key="12">
    <source>
        <dbReference type="EMBL" id="CAF0888586.1"/>
    </source>
</evidence>
<evidence type="ECO:0000256" key="2">
    <source>
        <dbReference type="ARBA" id="ARBA00022692"/>
    </source>
</evidence>
<dbReference type="SUPFAM" id="SSF81321">
    <property type="entry name" value="Family A G protein-coupled receptor-like"/>
    <property type="match status" value="1"/>
</dbReference>
<dbReference type="SMART" id="SM00181">
    <property type="entry name" value="EGF"/>
    <property type="match status" value="4"/>
</dbReference>
<evidence type="ECO:0000256" key="7">
    <source>
        <dbReference type="PROSITE-ProRule" id="PRU00076"/>
    </source>
</evidence>
<evidence type="ECO:0000256" key="8">
    <source>
        <dbReference type="PROSITE-ProRule" id="PRU00124"/>
    </source>
</evidence>
<dbReference type="InterPro" id="IPR000276">
    <property type="entry name" value="GPCR_Rhodpsn"/>
</dbReference>
<dbReference type="PROSITE" id="PS00022">
    <property type="entry name" value="EGF_1"/>
    <property type="match status" value="3"/>
</dbReference>
<dbReference type="PROSITE" id="PS01186">
    <property type="entry name" value="EGF_2"/>
    <property type="match status" value="2"/>
</dbReference>
<feature type="transmembrane region" description="Helical" evidence="9">
    <location>
        <begin position="1452"/>
        <end position="1472"/>
    </location>
</feature>
<sequence>MKYAEINRQISSYCMSESSCKFHIDVDSSLQTFSFADLKKMNITSDDLYLWSTSIDTIEQYEIYLETKDFSLSKWTFYNCTLPRFGSKCQYEFSFYHENYSSLYEMIHDYYFNFTDTGNQLTCYMHLKCQRGFPPACLDWTEICDGKVDCLDGNFDEEHCWQLELNECQSNEYQCNMGVCIPREFVRDDREYFDCIDGSDEEHGVRNDVALVREPEPPFGYDDIRCETDFLSRSCEINRHFLLSKSMFSVKDNSVSDDCWSALKCYFGLLDSHIDTDINSTCIPLIKKTCPDMLYVPNIPVFFGHIYTAYKIDDIQSIEDYALPYLCSNKSFYFGSLDLIPDVSMKNTKCFKISRFDDWWTKHGSTWYFRYFLPVTDIYNQLKEMNPIINFPVNRCNQSNIYHCRNSSKCISFHRLINDISDCPYFDDEDISENTNPQLFVRLKHKYYKCHFTNQYVLLTALEDGKCDCGYFDKSFCEDESKYKTFVLKTISFQTICDHFHELYPITIDGQNQTDESECEQWECDNIYTHCDGIWNCFDGKDENNCDSFSQLFSCSSQYRICVTRDTSEFTCLPVSQMNDGKVDCLGGTDEKKLCQFDSSGTGSGGFHCMINGISTCLLLYRLCNDKKDCSYGDDEQFCLQNRSLPMFREVCEVTDPMLTSNVEKFLCNTTAKRTKRQTKQFTITGFHETSANEENTNKFSSAILFHDDHSIRPDKRRCLRGVDLRVWLNHSSNHFTSTCLCPPNYYGNQCQYQNQRVSLVLRFKVSAQSRQTLFAIIIMLIANTNQRTIHSYEQFTYLSIRDCQTKFNLYLFYSTRPKPINQTYSIHIDIYDKTSLQYRASFSYSVNFSFLPVHRLAFIVNIPFENDREICSNKQCLHGTCTNYLNTKKTFCQCEQGWSGEYCHISHNCNCSPNSLCVGSLNDNRSICVCRENYFGSRCYLRYRICDKFSCENDGLCVPHDDFMLSSTNHKYFCICPKGFSGNRCQFADSEINLIFDKDIHLSHSVFIHFLRIILLSPLRVIPKASPQRSTTLQTVSQPTNSIRIYWAHPFHLTFIETLDRNYYLTVLLPIFNYSIRITRQIHSSHRCPSINELTNETFAQLHVLRRIKSYHLICQRYSSDLHCFYDDLHLCLCYDFQGRRLANCFEFDHQMKFDCYGQNHCENNGQCFQDSPDCPKRSLCVCRSCYYGNRCQFTTNDFGLSLDAILVYHIIHNVDIFHQTSMIKISSSLTILFLMIGLLNGIISLITFKNKSVLKVGCGIYLFGSSITTIITMIFLGLKYFIYLSIQMSTISNRIFLQMQCYSLDFLLQICLNMDQWLNACVSIERAITVIQGIRFVRKKSKQFAKKVVIGLLILIVLTSLHDPIYRRLFEEKNVTDEEKKRIWCIVKYSSKLQIYNRVVNTFHFFVPFLLNLTSSVLLIIETSRQKLRLSRDQTPKEVLHEQIHEHQHLLIAPIVLFLLALPRLILSYISKCMSSPKDSYLFLSAYFISFLPAMMIVFIFILPSQFYRNEYQKSISQLRTRIQQHFRQTN</sequence>
<feature type="transmembrane region" description="Helical" evidence="9">
    <location>
        <begin position="1346"/>
        <end position="1364"/>
    </location>
</feature>
<feature type="transmembrane region" description="Helical" evidence="9">
    <location>
        <begin position="1484"/>
        <end position="1505"/>
    </location>
</feature>
<keyword evidence="6 7" id="KW-1015">Disulfide bond</keyword>
<dbReference type="PANTHER" id="PTHR14949">
    <property type="entry name" value="EGF-LIKE-DOMAIN, MULTIPLE 7, 8"/>
    <property type="match status" value="1"/>
</dbReference>
<protein>
    <submittedName>
        <fullName evidence="12">Uncharacterized protein</fullName>
    </submittedName>
</protein>
<keyword evidence="13" id="KW-1185">Reference proteome</keyword>
<dbReference type="PROSITE" id="PS50068">
    <property type="entry name" value="LDLRA_2"/>
    <property type="match status" value="3"/>
</dbReference>